<organism evidence="5 6">
    <name type="scientific">Artemia franciscana</name>
    <name type="common">Brine shrimp</name>
    <name type="synonym">Artemia sanfranciscana</name>
    <dbReference type="NCBI Taxonomy" id="6661"/>
    <lineage>
        <taxon>Eukaryota</taxon>
        <taxon>Metazoa</taxon>
        <taxon>Ecdysozoa</taxon>
        <taxon>Arthropoda</taxon>
        <taxon>Crustacea</taxon>
        <taxon>Branchiopoda</taxon>
        <taxon>Anostraca</taxon>
        <taxon>Artemiidae</taxon>
        <taxon>Artemia</taxon>
    </lineage>
</organism>
<evidence type="ECO:0000256" key="1">
    <source>
        <dbReference type="ARBA" id="ARBA00022679"/>
    </source>
</evidence>
<proteinExistence type="predicted"/>
<dbReference type="CDD" id="cd01939">
    <property type="entry name" value="Ketohexokinase"/>
    <property type="match status" value="1"/>
</dbReference>
<keyword evidence="6" id="KW-1185">Reference proteome</keyword>
<dbReference type="EMBL" id="JAVRJZ010000007">
    <property type="protein sequence ID" value="KAK2720946.1"/>
    <property type="molecule type" value="Genomic_DNA"/>
</dbReference>
<evidence type="ECO:0000256" key="3">
    <source>
        <dbReference type="SAM" id="SignalP"/>
    </source>
</evidence>
<reference evidence="5" key="1">
    <citation type="submission" date="2023-07" db="EMBL/GenBank/DDBJ databases">
        <title>Chromosome-level genome assembly of Artemia franciscana.</title>
        <authorList>
            <person name="Jo E."/>
        </authorList>
    </citation>
    <scope>NUCLEOTIDE SEQUENCE</scope>
    <source>
        <tissue evidence="5">Whole body</tissue>
    </source>
</reference>
<keyword evidence="1" id="KW-0808">Transferase</keyword>
<name>A0AA88IB38_ARTSF</name>
<protein>
    <recommendedName>
        <fullName evidence="4">Carbohydrate kinase PfkB domain-containing protein</fullName>
    </recommendedName>
</protein>
<dbReference type="InterPro" id="IPR011611">
    <property type="entry name" value="PfkB_dom"/>
</dbReference>
<sequence>MEKSNPKRILVVGLLCVDIIAECDSYPIEDTDQRCREMRKQKGGNGANTSYVLAEFGISVDLLTNIGSGNDMEFVKMSMSSVNLSKSLHVNEPMPTSLVIINAQNGSRTILHSGQSLPELKLDDFTRINLSEYRWIHFEGRSSNAENICEMIAFIRHFNHNTEDPIIISIEIEKCREEIICFFDKADVVFVSKDHVKFHGYHTPEDGIQNLITKCKPGATLICAWGDKGAWAKPPSGEIVKSSAYPPKKVIDTLGAGDTFNATMIYSLMQNIPLQQSLDIACRISGAKVGQKGYHGLREQIEDYFIKSGCVM</sequence>
<evidence type="ECO:0000259" key="4">
    <source>
        <dbReference type="Pfam" id="PF00294"/>
    </source>
</evidence>
<dbReference type="Gene3D" id="3.40.1190.20">
    <property type="match status" value="1"/>
</dbReference>
<dbReference type="InterPro" id="IPR052562">
    <property type="entry name" value="Ketohexokinase-related"/>
</dbReference>
<feature type="domain" description="Carbohydrate kinase PfkB" evidence="4">
    <location>
        <begin position="7"/>
        <end position="293"/>
    </location>
</feature>
<feature type="signal peptide" evidence="3">
    <location>
        <begin position="1"/>
        <end position="25"/>
    </location>
</feature>
<feature type="chain" id="PRO_5041657641" description="Carbohydrate kinase PfkB domain-containing protein" evidence="3">
    <location>
        <begin position="26"/>
        <end position="312"/>
    </location>
</feature>
<dbReference type="GO" id="GO:0006000">
    <property type="term" value="P:fructose metabolic process"/>
    <property type="evidence" value="ECO:0007669"/>
    <property type="project" value="InterPro"/>
</dbReference>
<dbReference type="InterPro" id="IPR034093">
    <property type="entry name" value="KHK"/>
</dbReference>
<dbReference type="PROSITE" id="PS00583">
    <property type="entry name" value="PFKB_KINASES_1"/>
    <property type="match status" value="1"/>
</dbReference>
<keyword evidence="3" id="KW-0732">Signal</keyword>
<dbReference type="PANTHER" id="PTHR42774:SF3">
    <property type="entry name" value="KETOHEXOKINASE"/>
    <property type="match status" value="1"/>
</dbReference>
<gene>
    <name evidence="5" type="ORF">QYM36_004734</name>
</gene>
<accession>A0AA88IB38</accession>
<keyword evidence="2" id="KW-0418">Kinase</keyword>
<dbReference type="GO" id="GO:0004454">
    <property type="term" value="F:ketohexokinase activity"/>
    <property type="evidence" value="ECO:0007669"/>
    <property type="project" value="InterPro"/>
</dbReference>
<evidence type="ECO:0000313" key="5">
    <source>
        <dbReference type="EMBL" id="KAK2720946.1"/>
    </source>
</evidence>
<dbReference type="Proteomes" id="UP001187531">
    <property type="component" value="Unassembled WGS sequence"/>
</dbReference>
<dbReference type="PANTHER" id="PTHR42774">
    <property type="entry name" value="PHOSPHOTRANSFERASE SYSTEM TRANSPORT PROTEIN"/>
    <property type="match status" value="1"/>
</dbReference>
<dbReference type="InterPro" id="IPR002173">
    <property type="entry name" value="Carboh/pur_kinase_PfkB_CS"/>
</dbReference>
<evidence type="ECO:0000256" key="2">
    <source>
        <dbReference type="ARBA" id="ARBA00022777"/>
    </source>
</evidence>
<dbReference type="InterPro" id="IPR029056">
    <property type="entry name" value="Ribokinase-like"/>
</dbReference>
<dbReference type="SUPFAM" id="SSF53613">
    <property type="entry name" value="Ribokinase-like"/>
    <property type="match status" value="1"/>
</dbReference>
<dbReference type="Pfam" id="PF00294">
    <property type="entry name" value="PfkB"/>
    <property type="match status" value="1"/>
</dbReference>
<dbReference type="AlphaFoldDB" id="A0AA88IB38"/>
<evidence type="ECO:0000313" key="6">
    <source>
        <dbReference type="Proteomes" id="UP001187531"/>
    </source>
</evidence>
<comment type="caution">
    <text evidence="5">The sequence shown here is derived from an EMBL/GenBank/DDBJ whole genome shotgun (WGS) entry which is preliminary data.</text>
</comment>